<organism evidence="1 2">
    <name type="scientific">Eubacterium aggregans</name>
    <dbReference type="NCBI Taxonomy" id="81409"/>
    <lineage>
        <taxon>Bacteria</taxon>
        <taxon>Bacillati</taxon>
        <taxon>Bacillota</taxon>
        <taxon>Clostridia</taxon>
        <taxon>Eubacteriales</taxon>
        <taxon>Eubacteriaceae</taxon>
        <taxon>Eubacterium</taxon>
    </lineage>
</organism>
<evidence type="ECO:0000313" key="2">
    <source>
        <dbReference type="Proteomes" id="UP000199394"/>
    </source>
</evidence>
<dbReference type="EMBL" id="FNRK01000003">
    <property type="protein sequence ID" value="SEA06068.1"/>
    <property type="molecule type" value="Genomic_DNA"/>
</dbReference>
<keyword evidence="2" id="KW-1185">Reference proteome</keyword>
<protein>
    <submittedName>
        <fullName evidence="1">Uncharacterized protein</fullName>
    </submittedName>
</protein>
<evidence type="ECO:0000313" key="1">
    <source>
        <dbReference type="EMBL" id="SEA06068.1"/>
    </source>
</evidence>
<dbReference type="Proteomes" id="UP000199394">
    <property type="component" value="Unassembled WGS sequence"/>
</dbReference>
<proteinExistence type="predicted"/>
<dbReference type="RefSeq" id="WP_090304699.1">
    <property type="nucleotide sequence ID" value="NZ_FNRK01000003.1"/>
</dbReference>
<sequence>MSKRIYNITDKLMTERPVVIIDNEEFEIDDSLVATSKSLEVMADFKMPDGIFEVLKIHLGEVVADKLKSYGRSLEYYQVVFYAVVAAAQGVEYDEIASRFQKSAEQHPVL</sequence>
<accession>A0A1H3Y5E4</accession>
<gene>
    <name evidence="1" type="ORF">SAMN04515656_10345</name>
</gene>
<name>A0A1H3Y5E4_9FIRM</name>
<reference evidence="1 2" key="1">
    <citation type="submission" date="2016-10" db="EMBL/GenBank/DDBJ databases">
        <authorList>
            <person name="de Groot N.N."/>
        </authorList>
    </citation>
    <scope>NUCLEOTIDE SEQUENCE [LARGE SCALE GENOMIC DNA]</scope>
    <source>
        <strain evidence="1 2">SR12</strain>
    </source>
</reference>
<dbReference type="STRING" id="81409.SAMN04515656_10345"/>
<dbReference type="AlphaFoldDB" id="A0A1H3Y5E4"/>